<comment type="cofactor">
    <cofactor evidence="1">
        <name>FAD</name>
        <dbReference type="ChEBI" id="CHEBI:57692"/>
    </cofactor>
</comment>
<dbReference type="InterPro" id="IPR036188">
    <property type="entry name" value="FAD/NAD-bd_sf"/>
</dbReference>
<feature type="compositionally biased region" description="Basic residues" evidence="5">
    <location>
        <begin position="162"/>
        <end position="172"/>
    </location>
</feature>
<feature type="region of interest" description="Disordered" evidence="5">
    <location>
        <begin position="147"/>
        <end position="172"/>
    </location>
</feature>
<comment type="caution">
    <text evidence="7">The sequence shown here is derived from an EMBL/GenBank/DDBJ whole genome shotgun (WGS) entry which is preliminary data.</text>
</comment>
<dbReference type="Proteomes" id="UP001157069">
    <property type="component" value="Unassembled WGS sequence"/>
</dbReference>
<keyword evidence="8" id="KW-1185">Reference proteome</keyword>
<keyword evidence="4" id="KW-0560">Oxidoreductase</keyword>
<accession>A0ABQ6JX77</accession>
<evidence type="ECO:0000256" key="4">
    <source>
        <dbReference type="ARBA" id="ARBA00023002"/>
    </source>
</evidence>
<dbReference type="Pfam" id="PF07992">
    <property type="entry name" value="Pyr_redox_2"/>
    <property type="match status" value="1"/>
</dbReference>
<dbReference type="PRINTS" id="PR00368">
    <property type="entry name" value="FADPNR"/>
</dbReference>
<evidence type="ECO:0000259" key="6">
    <source>
        <dbReference type="Pfam" id="PF07992"/>
    </source>
</evidence>
<dbReference type="Gene3D" id="3.50.50.60">
    <property type="entry name" value="FAD/NAD(P)-binding domain"/>
    <property type="match status" value="2"/>
</dbReference>
<evidence type="ECO:0000256" key="1">
    <source>
        <dbReference type="ARBA" id="ARBA00001974"/>
    </source>
</evidence>
<dbReference type="SUPFAM" id="SSF51905">
    <property type="entry name" value="FAD/NAD(P)-binding domain"/>
    <property type="match status" value="1"/>
</dbReference>
<keyword evidence="3" id="KW-0274">FAD</keyword>
<feature type="domain" description="FAD/NAD(P)-binding" evidence="6">
    <location>
        <begin position="7"/>
        <end position="148"/>
    </location>
</feature>
<dbReference type="InterPro" id="IPR050446">
    <property type="entry name" value="FAD-oxidoreductase/Apoptosis"/>
</dbReference>
<feature type="compositionally biased region" description="Low complexity" evidence="5">
    <location>
        <begin position="152"/>
        <end position="161"/>
    </location>
</feature>
<evidence type="ECO:0000256" key="5">
    <source>
        <dbReference type="SAM" id="MobiDB-lite"/>
    </source>
</evidence>
<reference evidence="8" key="1">
    <citation type="journal article" date="2019" name="Int. J. Syst. Evol. Microbiol.">
        <title>The Global Catalogue of Microorganisms (GCM) 10K type strain sequencing project: providing services to taxonomists for standard genome sequencing and annotation.</title>
        <authorList>
            <consortium name="The Broad Institute Genomics Platform"/>
            <consortium name="The Broad Institute Genome Sequencing Center for Infectious Disease"/>
            <person name="Wu L."/>
            <person name="Ma J."/>
        </authorList>
    </citation>
    <scope>NUCLEOTIDE SEQUENCE [LARGE SCALE GENOMIC DNA]</scope>
    <source>
        <strain evidence="8">NBRC 108755</strain>
    </source>
</reference>
<name>A0ABQ6JX77_9MICO</name>
<protein>
    <recommendedName>
        <fullName evidence="6">FAD/NAD(P)-binding domain-containing protein</fullName>
    </recommendedName>
</protein>
<evidence type="ECO:0000256" key="2">
    <source>
        <dbReference type="ARBA" id="ARBA00022630"/>
    </source>
</evidence>
<evidence type="ECO:0000313" key="8">
    <source>
        <dbReference type="Proteomes" id="UP001157069"/>
    </source>
</evidence>
<keyword evidence="2" id="KW-0285">Flavoprotein</keyword>
<gene>
    <name evidence="7" type="ORF">GCM10025869_19040</name>
</gene>
<dbReference type="RefSeq" id="WP_284299678.1">
    <property type="nucleotide sequence ID" value="NZ_BSVA01000001.1"/>
</dbReference>
<dbReference type="InterPro" id="IPR023753">
    <property type="entry name" value="FAD/NAD-binding_dom"/>
</dbReference>
<dbReference type="PANTHER" id="PTHR43557:SF2">
    <property type="entry name" value="RIESKE DOMAIN-CONTAINING PROTEIN-RELATED"/>
    <property type="match status" value="1"/>
</dbReference>
<evidence type="ECO:0000256" key="3">
    <source>
        <dbReference type="ARBA" id="ARBA00022827"/>
    </source>
</evidence>
<evidence type="ECO:0000313" key="7">
    <source>
        <dbReference type="EMBL" id="GMA91375.1"/>
    </source>
</evidence>
<organism evidence="7 8">
    <name type="scientific">Homoserinibacter gongjuensis</name>
    <dbReference type="NCBI Taxonomy" id="1162968"/>
    <lineage>
        <taxon>Bacteria</taxon>
        <taxon>Bacillati</taxon>
        <taxon>Actinomycetota</taxon>
        <taxon>Actinomycetes</taxon>
        <taxon>Micrococcales</taxon>
        <taxon>Microbacteriaceae</taxon>
        <taxon>Homoserinibacter</taxon>
    </lineage>
</organism>
<proteinExistence type="predicted"/>
<dbReference type="EMBL" id="BSVA01000001">
    <property type="protein sequence ID" value="GMA91375.1"/>
    <property type="molecule type" value="Genomic_DNA"/>
</dbReference>
<sequence>MGAHDGIVIVGAGLAAASAAAELRAQGYEGGIRMLGREAHPPYLRPPLSKGYLSGEEGLDGVLLHTEDWYRDNAIELRTETQVFAVDVQEREVTLRGGETLPYATLLLATGSAPRQLPIDGAELRGVHYLRTLDDSRRLREQLARGGGVSCSSAPAGSAWRSARRRAASATR</sequence>
<dbReference type="PANTHER" id="PTHR43557">
    <property type="entry name" value="APOPTOSIS-INDUCING FACTOR 1"/>
    <property type="match status" value="1"/>
</dbReference>